<dbReference type="Proteomes" id="UP001165367">
    <property type="component" value="Unassembled WGS sequence"/>
</dbReference>
<dbReference type="RefSeq" id="WP_237868716.1">
    <property type="nucleotide sequence ID" value="NZ_JAKLTR010000002.1"/>
</dbReference>
<comment type="caution">
    <text evidence="2">The sequence shown here is derived from an EMBL/GenBank/DDBJ whole genome shotgun (WGS) entry which is preliminary data.</text>
</comment>
<dbReference type="InterPro" id="IPR041183">
    <property type="entry name" value="Cyclophilin-like"/>
</dbReference>
<protein>
    <recommendedName>
        <fullName evidence="1">Cyclophilin-like domain-containing protein</fullName>
    </recommendedName>
</protein>
<evidence type="ECO:0000259" key="1">
    <source>
        <dbReference type="Pfam" id="PF18050"/>
    </source>
</evidence>
<name>A0ABS9KMD8_9BACT</name>
<dbReference type="SUPFAM" id="SSF50891">
    <property type="entry name" value="Cyclophilin-like"/>
    <property type="match status" value="1"/>
</dbReference>
<dbReference type="Gene3D" id="2.40.100.20">
    <property type="match status" value="1"/>
</dbReference>
<evidence type="ECO:0000313" key="2">
    <source>
        <dbReference type="EMBL" id="MCG2613488.1"/>
    </source>
</evidence>
<organism evidence="2 3">
    <name type="scientific">Terrimonas ginsenosidimutans</name>
    <dbReference type="NCBI Taxonomy" id="2908004"/>
    <lineage>
        <taxon>Bacteria</taxon>
        <taxon>Pseudomonadati</taxon>
        <taxon>Bacteroidota</taxon>
        <taxon>Chitinophagia</taxon>
        <taxon>Chitinophagales</taxon>
        <taxon>Chitinophagaceae</taxon>
        <taxon>Terrimonas</taxon>
    </lineage>
</organism>
<dbReference type="Pfam" id="PF18050">
    <property type="entry name" value="Cyclophil_like2"/>
    <property type="match status" value="1"/>
</dbReference>
<evidence type="ECO:0000313" key="3">
    <source>
        <dbReference type="Proteomes" id="UP001165367"/>
    </source>
</evidence>
<feature type="domain" description="Cyclophilin-like" evidence="1">
    <location>
        <begin position="3"/>
        <end position="106"/>
    </location>
</feature>
<accession>A0ABS9KMD8</accession>
<proteinExistence type="predicted"/>
<dbReference type="InterPro" id="IPR029000">
    <property type="entry name" value="Cyclophilin-like_dom_sf"/>
</dbReference>
<sequence length="113" mass="12559">MRITIGKYRFTVILYDSATAAALRSLLPLTLEMIELNGNRKYAELSDTLPVNDSVPEIINSGDLMLYGSSTLVLFYKTFSTTYSYTEIGRIENVSDLADALGSGDVMIIYEQD</sequence>
<reference evidence="2" key="1">
    <citation type="submission" date="2022-01" db="EMBL/GenBank/DDBJ databases">
        <authorList>
            <person name="Jo J.-H."/>
            <person name="Im W.-T."/>
        </authorList>
    </citation>
    <scope>NUCLEOTIDE SEQUENCE</scope>
    <source>
        <strain evidence="2">NA20</strain>
    </source>
</reference>
<dbReference type="EMBL" id="JAKLTR010000002">
    <property type="protein sequence ID" value="MCG2613488.1"/>
    <property type="molecule type" value="Genomic_DNA"/>
</dbReference>
<gene>
    <name evidence="2" type="ORF">LZZ85_04315</name>
</gene>
<keyword evidence="3" id="KW-1185">Reference proteome</keyword>